<dbReference type="InterPro" id="IPR011990">
    <property type="entry name" value="TPR-like_helical_dom_sf"/>
</dbReference>
<reference evidence="8" key="1">
    <citation type="submission" date="2020-05" db="EMBL/GenBank/DDBJ databases">
        <title>Phylogenomic resolution of chytrid fungi.</title>
        <authorList>
            <person name="Stajich J.E."/>
            <person name="Amses K."/>
            <person name="Simmons R."/>
            <person name="Seto K."/>
            <person name="Myers J."/>
            <person name="Bonds A."/>
            <person name="Quandt C.A."/>
            <person name="Barry K."/>
            <person name="Liu P."/>
            <person name="Grigoriev I."/>
            <person name="Longcore J.E."/>
            <person name="James T.Y."/>
        </authorList>
    </citation>
    <scope>NUCLEOTIDE SEQUENCE</scope>
    <source>
        <strain evidence="8">JEL0476</strain>
    </source>
</reference>
<sequence>MLIQDILTSSSSVMNSNINCVDQLDKSFVVTSSQDLEVLYNLALYYLQQIKYYLSDKEKTQNLIRVAFASLELILAKGNSLILNSKLQLKTRLTLLNALLQYSNNEMQIESILQKSLFLCQQTNDLELLDYQFSFKDFQAQLFFKRSNTLKLAKNIFKQCEIDASKLGLPKWMYHFQLRRVLISLMENDMLATNFLLKKFCENAQHRNDFEIMFVFLLSRMNLTLITNDHQQSFEINEKMKLLIQEKKIHNKYLELFQSLLEVTLYIKTGKFFALTKLLKKLHEQVEVKGFMKTNDVINFKNGILNLKIVKNDNPVVLSMQNNMLNQSQIADTEKNNIDTHNTNNSAILNSDISNFEYLEIKVFTSQKLFALIYLLSGISFKPGDTVKAHKYLSEGLKFVEKNLTSLEGETVEDILESRYWHLDIKALILRQLAEVFLLRCEYKNAGMALKELLNFLTVETPLWEKHEKFVSLLLGFYYQSLGKFEESKNWLKKTIELASSLSPKIANNNAQTNLNNFSRQTVNIHPFHLNYTPNDSHQVNFELMLFSKLSLLLIYLKYENEEEKKEAENLLQNIKAHLSSNSTALIDNQMAFLHTAEGLKCSLECEITQTKGHLLKTLKLGESLFSSQLKYFSLAILGNFFLNTNSEQAEKMLQTAFQHSKKIGNKNFSFYLCLLLKKFYEMNSGLEDSKGKILMYENYLNGFFMNEEEEKDYLEGYFSEIY</sequence>
<accession>A0AAD5U9E5</accession>
<evidence type="ECO:0000256" key="6">
    <source>
        <dbReference type="ARBA" id="ARBA00023242"/>
    </source>
</evidence>
<dbReference type="GO" id="GO:0007059">
    <property type="term" value="P:chromosome segregation"/>
    <property type="evidence" value="ECO:0007669"/>
    <property type="project" value="UniProtKB-KW"/>
</dbReference>
<keyword evidence="7" id="KW-0131">Cell cycle</keyword>
<evidence type="ECO:0000256" key="3">
    <source>
        <dbReference type="ARBA" id="ARBA00022618"/>
    </source>
</evidence>
<dbReference type="GO" id="GO:0007064">
    <property type="term" value="P:mitotic sister chromatid cohesion"/>
    <property type="evidence" value="ECO:0007669"/>
    <property type="project" value="InterPro"/>
</dbReference>
<name>A0AAD5U9E5_9FUNG</name>
<comment type="caution">
    <text evidence="8">The sequence shown here is derived from an EMBL/GenBank/DDBJ whole genome shotgun (WGS) entry which is preliminary data.</text>
</comment>
<gene>
    <name evidence="8" type="ORF">HK099_004713</name>
</gene>
<keyword evidence="9" id="KW-1185">Reference proteome</keyword>
<evidence type="ECO:0000256" key="5">
    <source>
        <dbReference type="ARBA" id="ARBA00022829"/>
    </source>
</evidence>
<evidence type="ECO:0000313" key="9">
    <source>
        <dbReference type="Proteomes" id="UP001211065"/>
    </source>
</evidence>
<evidence type="ECO:0000256" key="7">
    <source>
        <dbReference type="ARBA" id="ARBA00023306"/>
    </source>
</evidence>
<dbReference type="GO" id="GO:0051301">
    <property type="term" value="P:cell division"/>
    <property type="evidence" value="ECO:0007669"/>
    <property type="project" value="UniProtKB-KW"/>
</dbReference>
<evidence type="ECO:0000256" key="1">
    <source>
        <dbReference type="ARBA" id="ARBA00004123"/>
    </source>
</evidence>
<comment type="similarity">
    <text evidence="2">Belongs to the SCC4/mau-2 family.</text>
</comment>
<evidence type="ECO:0000256" key="2">
    <source>
        <dbReference type="ARBA" id="ARBA00008585"/>
    </source>
</evidence>
<keyword evidence="4" id="KW-0498">Mitosis</keyword>
<dbReference type="GO" id="GO:0005634">
    <property type="term" value="C:nucleus"/>
    <property type="evidence" value="ECO:0007669"/>
    <property type="project" value="UniProtKB-SubCell"/>
</dbReference>
<protein>
    <submittedName>
        <fullName evidence="8">Uncharacterized protein</fullName>
    </submittedName>
</protein>
<keyword evidence="5" id="KW-0159">Chromosome partition</keyword>
<dbReference type="Pfam" id="PF10345">
    <property type="entry name" value="Cohesin_load"/>
    <property type="match status" value="1"/>
</dbReference>
<proteinExistence type="inferred from homology"/>
<dbReference type="InterPro" id="IPR019440">
    <property type="entry name" value="MAU2"/>
</dbReference>
<dbReference type="EMBL" id="JADGJW010000034">
    <property type="protein sequence ID" value="KAJ3226537.1"/>
    <property type="molecule type" value="Genomic_DNA"/>
</dbReference>
<dbReference type="Proteomes" id="UP001211065">
    <property type="component" value="Unassembled WGS sequence"/>
</dbReference>
<dbReference type="PANTHER" id="PTHR21394">
    <property type="entry name" value="MAU2 CHROMATID COHESION FACTOR HOMOLOG"/>
    <property type="match status" value="1"/>
</dbReference>
<evidence type="ECO:0000256" key="4">
    <source>
        <dbReference type="ARBA" id="ARBA00022776"/>
    </source>
</evidence>
<dbReference type="AlphaFoldDB" id="A0AAD5U9E5"/>
<dbReference type="SUPFAM" id="SSF48452">
    <property type="entry name" value="TPR-like"/>
    <property type="match status" value="1"/>
</dbReference>
<keyword evidence="3" id="KW-0132">Cell division</keyword>
<organism evidence="8 9">
    <name type="scientific">Clydaea vesicula</name>
    <dbReference type="NCBI Taxonomy" id="447962"/>
    <lineage>
        <taxon>Eukaryota</taxon>
        <taxon>Fungi</taxon>
        <taxon>Fungi incertae sedis</taxon>
        <taxon>Chytridiomycota</taxon>
        <taxon>Chytridiomycota incertae sedis</taxon>
        <taxon>Chytridiomycetes</taxon>
        <taxon>Lobulomycetales</taxon>
        <taxon>Lobulomycetaceae</taxon>
        <taxon>Clydaea</taxon>
    </lineage>
</organism>
<keyword evidence="6" id="KW-0539">Nucleus</keyword>
<evidence type="ECO:0000313" key="8">
    <source>
        <dbReference type="EMBL" id="KAJ3226537.1"/>
    </source>
</evidence>
<comment type="subcellular location">
    <subcellularLocation>
        <location evidence="1">Nucleus</location>
    </subcellularLocation>
</comment>